<proteinExistence type="predicted"/>
<dbReference type="PATRIC" id="fig|576611.7.peg.1226"/>
<name>A0A0E3ZKB8_9BURK</name>
<dbReference type="STRING" id="1835254.CL55_00012090"/>
<protein>
    <submittedName>
        <fullName evidence="1">Uncharacterized protein</fullName>
    </submittedName>
</protein>
<keyword evidence="2" id="KW-1185">Reference proteome</keyword>
<organism evidence="1 2">
    <name type="scientific">Polynucleobacter duraquae</name>
    <dbReference type="NCBI Taxonomy" id="1835254"/>
    <lineage>
        <taxon>Bacteria</taxon>
        <taxon>Pseudomonadati</taxon>
        <taxon>Pseudomonadota</taxon>
        <taxon>Betaproteobacteria</taxon>
        <taxon>Burkholderiales</taxon>
        <taxon>Burkholderiaceae</taxon>
        <taxon>Polynucleobacter</taxon>
    </lineage>
</organism>
<dbReference type="EMBL" id="CP007501">
    <property type="protein sequence ID" value="AKD25542.1"/>
    <property type="molecule type" value="Genomic_DNA"/>
</dbReference>
<evidence type="ECO:0000313" key="1">
    <source>
        <dbReference type="EMBL" id="AKD25542.1"/>
    </source>
</evidence>
<dbReference type="Proteomes" id="UP000061135">
    <property type="component" value="Chromosome"/>
</dbReference>
<accession>A0A0E3ZKB8</accession>
<dbReference type="KEGG" id="pdq:CL55_00012090"/>
<dbReference type="HOGENOM" id="CLU_3138988_0_0_4"/>
<dbReference type="AlphaFoldDB" id="A0A0E3ZKB8"/>
<gene>
    <name evidence="1" type="ORF">CL55_00012090</name>
</gene>
<reference evidence="1 2" key="1">
    <citation type="submission" date="2014-03" db="EMBL/GenBank/DDBJ databases">
        <title>Genome of Polynucleobacter strain MWH-MoK4.</title>
        <authorList>
            <person name="Hahn M.W."/>
        </authorList>
    </citation>
    <scope>NUCLEOTIDE SEQUENCE [LARGE SCALE GENOMIC DNA]</scope>
    <source>
        <strain evidence="1 2">MWH-MoK4</strain>
    </source>
</reference>
<dbReference type="RefSeq" id="WP_156156274.1">
    <property type="nucleotide sequence ID" value="NZ_CP007501.1"/>
</dbReference>
<sequence>MNISLKWSLIFLALVILVLITVDQFSCSKWVYHDYAAGIDRRMSCFWKK</sequence>
<evidence type="ECO:0000313" key="2">
    <source>
        <dbReference type="Proteomes" id="UP000061135"/>
    </source>
</evidence>